<organism evidence="7 8">
    <name type="scientific">Pseudoxanthomonas wuyuanensis</name>
    <dbReference type="NCBI Taxonomy" id="1073196"/>
    <lineage>
        <taxon>Bacteria</taxon>
        <taxon>Pseudomonadati</taxon>
        <taxon>Pseudomonadota</taxon>
        <taxon>Gammaproteobacteria</taxon>
        <taxon>Lysobacterales</taxon>
        <taxon>Lysobacteraceae</taxon>
        <taxon>Pseudoxanthomonas</taxon>
    </lineage>
</organism>
<accession>A0A286DAZ5</accession>
<keyword evidence="8" id="KW-1185">Reference proteome</keyword>
<evidence type="ECO:0008006" key="9">
    <source>
        <dbReference type="Google" id="ProtNLM"/>
    </source>
</evidence>
<evidence type="ECO:0000256" key="5">
    <source>
        <dbReference type="ARBA" id="ARBA00023326"/>
    </source>
</evidence>
<evidence type="ECO:0000256" key="6">
    <source>
        <dbReference type="ARBA" id="ARBA00037986"/>
    </source>
</evidence>
<dbReference type="SUPFAM" id="SSF110296">
    <property type="entry name" value="Oligoxyloglucan reducing end-specific cellobiohydrolase"/>
    <property type="match status" value="2"/>
</dbReference>
<dbReference type="GO" id="GO:0000272">
    <property type="term" value="P:polysaccharide catabolic process"/>
    <property type="evidence" value="ECO:0007669"/>
    <property type="project" value="UniProtKB-KW"/>
</dbReference>
<keyword evidence="2" id="KW-0378">Hydrolase</keyword>
<proteinExistence type="inferred from homology"/>
<gene>
    <name evidence="7" type="ORF">SAMN06296416_10823</name>
</gene>
<keyword evidence="1" id="KW-0732">Signal</keyword>
<evidence type="ECO:0000313" key="8">
    <source>
        <dbReference type="Proteomes" id="UP000219374"/>
    </source>
</evidence>
<keyword evidence="5" id="KW-0624">Polysaccharide degradation</keyword>
<reference evidence="7 8" key="1">
    <citation type="submission" date="2017-09" db="EMBL/GenBank/DDBJ databases">
        <authorList>
            <person name="Ehlers B."/>
            <person name="Leendertz F.H."/>
        </authorList>
    </citation>
    <scope>NUCLEOTIDE SEQUENCE [LARGE SCALE GENOMIC DNA]</scope>
    <source>
        <strain evidence="7 8">CGMCC 1.10978</strain>
    </source>
</reference>
<keyword evidence="4" id="KW-0326">Glycosidase</keyword>
<dbReference type="GO" id="GO:0016798">
    <property type="term" value="F:hydrolase activity, acting on glycosyl bonds"/>
    <property type="evidence" value="ECO:0007669"/>
    <property type="project" value="UniProtKB-KW"/>
</dbReference>
<dbReference type="AlphaFoldDB" id="A0A286DAZ5"/>
<evidence type="ECO:0000256" key="4">
    <source>
        <dbReference type="ARBA" id="ARBA00023295"/>
    </source>
</evidence>
<dbReference type="InterPro" id="IPR052025">
    <property type="entry name" value="Xyloglucanase_GH74"/>
</dbReference>
<evidence type="ECO:0000256" key="3">
    <source>
        <dbReference type="ARBA" id="ARBA00023277"/>
    </source>
</evidence>
<comment type="similarity">
    <text evidence="6">Belongs to the glycosyl hydrolase 74 family.</text>
</comment>
<dbReference type="PANTHER" id="PTHR43739">
    <property type="entry name" value="XYLOGLUCANASE (EUROFUNG)"/>
    <property type="match status" value="1"/>
</dbReference>
<protein>
    <recommendedName>
        <fullName evidence="9">BNR/Asp-box repeat-containing protein</fullName>
    </recommendedName>
</protein>
<keyword evidence="3" id="KW-0119">Carbohydrate metabolism</keyword>
<sequence>MTQRYLRGMVALSVLFGLVAGLPACGGGGRTSLPSSSPASKQAAVAATAVATTAAAAQPATSTPRIMAGPLPARLIPTRYRWGNVAMGGGGYVSAVIPSKTQRNLVYARTDVGGAYRWDHATGRWIPLHDFLSEEDVGLMGIESLALDPKDPAVVYALAGTSYFSGGKTAVMRSSDYGATFSRVTDVTAQFRVHGNGMGRGNGEKMQVDPGNSNVLYVGSRNNGLFKSTDAGVSFVRVGSLPVTTTPNEAGISFVLPDPSSVAGGVAQRIFVGVSRYGSVGPNLYRSDNAGSTFTPVASAPANYMPQRAALAGDGNLYLTYGNGAGPHGNWSQPEPMDAGQVWRYNVASGGWTNVTPAGINGAFSGVSVDPNNPQRVLVSTINTWMQQGNNWGDQFLLTTNGGSSWTNVVQRGFTLDTDGVTWIGGNSIHWASSIEFDPFDTRSAWVTSGNGVFRSANIEANPATWTFAVRGLEETVPLGLVSVPGGPLLSVIGDYDGFRHANIDAYAPIHMPRMGTTTGLAVAPANTPVVVRAGIKQVFRSSDTGATWTEVSTKLPSDSSNTRDSVVALSANGGTLLHGIRIGDTTTTYRSTNFASASPTWTTVTGLGTNALRPVADPVNANKFYAYDNSNGVVLVSTDGGASFGVAATLAAGGSTLIRPAPGREGDVWVALRSGGLSRSTNSGASFVKLPNVTDCSAVGFGKPMSGASYPTVFIWGTVDGGKRGLYRSANQGANWIRINDDAHQFGGPGNGQFVVGDMNIEGVVYMSTVGRGIVYGTPVAPQVSGLSLPKPVQLRSESLKVERGR</sequence>
<evidence type="ECO:0000256" key="2">
    <source>
        <dbReference type="ARBA" id="ARBA00022801"/>
    </source>
</evidence>
<dbReference type="EMBL" id="OCND01000008">
    <property type="protein sequence ID" value="SOD55802.1"/>
    <property type="molecule type" value="Genomic_DNA"/>
</dbReference>
<evidence type="ECO:0000256" key="1">
    <source>
        <dbReference type="ARBA" id="ARBA00022729"/>
    </source>
</evidence>
<dbReference type="InterPro" id="IPR015943">
    <property type="entry name" value="WD40/YVTN_repeat-like_dom_sf"/>
</dbReference>
<dbReference type="PANTHER" id="PTHR43739:SF2">
    <property type="entry name" value="OLIGOXYLOGLUCAN-REDUCING END-SPECIFIC XYLOGLUCANASE-RELATED"/>
    <property type="match status" value="1"/>
</dbReference>
<dbReference type="Proteomes" id="UP000219374">
    <property type="component" value="Unassembled WGS sequence"/>
</dbReference>
<name>A0A286DAZ5_9GAMM</name>
<evidence type="ECO:0000313" key="7">
    <source>
        <dbReference type="EMBL" id="SOD55802.1"/>
    </source>
</evidence>
<dbReference type="Gene3D" id="2.130.10.10">
    <property type="entry name" value="YVTN repeat-like/Quinoprotein amine dehydrogenase"/>
    <property type="match status" value="2"/>
</dbReference>
<dbReference type="GO" id="GO:0010411">
    <property type="term" value="P:xyloglucan metabolic process"/>
    <property type="evidence" value="ECO:0007669"/>
    <property type="project" value="TreeGrafter"/>
</dbReference>